<keyword evidence="2" id="KW-1185">Reference proteome</keyword>
<dbReference type="AlphaFoldDB" id="A0A6S7FRY0"/>
<dbReference type="EMBL" id="CACRXK020000125">
    <property type="protein sequence ID" value="CAB3978566.1"/>
    <property type="molecule type" value="Genomic_DNA"/>
</dbReference>
<reference evidence="1" key="1">
    <citation type="submission" date="2020-04" db="EMBL/GenBank/DDBJ databases">
        <authorList>
            <person name="Alioto T."/>
            <person name="Alioto T."/>
            <person name="Gomez Garrido J."/>
        </authorList>
    </citation>
    <scope>NUCLEOTIDE SEQUENCE</scope>
    <source>
        <strain evidence="1">A484AB</strain>
    </source>
</reference>
<dbReference type="PANTHER" id="PTHR33395:SF22">
    <property type="entry name" value="REVERSE TRANSCRIPTASE DOMAIN-CONTAINING PROTEIN"/>
    <property type="match status" value="1"/>
</dbReference>
<evidence type="ECO:0000313" key="1">
    <source>
        <dbReference type="EMBL" id="CAB3978566.1"/>
    </source>
</evidence>
<evidence type="ECO:0000313" key="2">
    <source>
        <dbReference type="Proteomes" id="UP001152795"/>
    </source>
</evidence>
<accession>A0A6S7FRY0</accession>
<name>A0A6S7FRY0_PARCT</name>
<protein>
    <submittedName>
        <fullName evidence="1">Uncharacterized protein</fullName>
    </submittedName>
</protein>
<dbReference type="PANTHER" id="PTHR33395">
    <property type="entry name" value="TRANSCRIPTASE, PUTATIVE-RELATED-RELATED"/>
    <property type="match status" value="1"/>
</dbReference>
<comment type="caution">
    <text evidence="1">The sequence shown here is derived from an EMBL/GenBank/DDBJ whole genome shotgun (WGS) entry which is preliminary data.</text>
</comment>
<sequence>MAVTAPPKLSRYVYDFPKGDISGLRNNLANDCLLSCISDGHEDVNLDCNSLKKNYRDIRALTKRLIKESRSSYFDKVGAEIFTNPKRFWSLIKAFTKSSNCGNVPNSVSLHADSSDNITLTANNPQDIANLLNTYFHSVQIPFLFPNPPENYNPSVVSQIDIPPLEITITEVEHQLKTLNVNKAKGPDGIPGRLLKECAEEISPSLTKLFNKSLCTGMVPTEWKLANIIPLFKNSTKGHLENYRPVSLLSLVSKILL</sequence>
<dbReference type="Proteomes" id="UP001152795">
    <property type="component" value="Unassembled WGS sequence"/>
</dbReference>
<proteinExistence type="predicted"/>
<organism evidence="1 2">
    <name type="scientific">Paramuricea clavata</name>
    <name type="common">Red gorgonian</name>
    <name type="synonym">Violescent sea-whip</name>
    <dbReference type="NCBI Taxonomy" id="317549"/>
    <lineage>
        <taxon>Eukaryota</taxon>
        <taxon>Metazoa</taxon>
        <taxon>Cnidaria</taxon>
        <taxon>Anthozoa</taxon>
        <taxon>Octocorallia</taxon>
        <taxon>Malacalcyonacea</taxon>
        <taxon>Plexauridae</taxon>
        <taxon>Paramuricea</taxon>
    </lineage>
</organism>
<dbReference type="OrthoDB" id="10065625at2759"/>
<gene>
    <name evidence="1" type="ORF">PACLA_8A075294</name>
</gene>